<dbReference type="STRING" id="1121895.GCA_000378485_02793"/>
<evidence type="ECO:0000256" key="1">
    <source>
        <dbReference type="SAM" id="MobiDB-lite"/>
    </source>
</evidence>
<accession>A0A0A2M0E5</accession>
<name>A0A0A2M0E5_9FLAO</name>
<keyword evidence="3" id="KW-1185">Reference proteome</keyword>
<proteinExistence type="predicted"/>
<protein>
    <submittedName>
        <fullName evidence="2">Uncharacterized protein</fullName>
    </submittedName>
</protein>
<dbReference type="EMBL" id="JRLX01000017">
    <property type="protein sequence ID" value="KGO85714.1"/>
    <property type="molecule type" value="Genomic_DNA"/>
</dbReference>
<organism evidence="2 3">
    <name type="scientific">Flavobacterium rivuli WB 3.3-2 = DSM 21788</name>
    <dbReference type="NCBI Taxonomy" id="1121895"/>
    <lineage>
        <taxon>Bacteria</taxon>
        <taxon>Pseudomonadati</taxon>
        <taxon>Bacteroidota</taxon>
        <taxon>Flavobacteriia</taxon>
        <taxon>Flavobacteriales</taxon>
        <taxon>Flavobacteriaceae</taxon>
        <taxon>Flavobacterium</taxon>
    </lineage>
</organism>
<dbReference type="eggNOG" id="ENOG5030SCN">
    <property type="taxonomic scope" value="Bacteria"/>
</dbReference>
<gene>
    <name evidence="2" type="ORF">Q765_14935</name>
</gene>
<feature type="region of interest" description="Disordered" evidence="1">
    <location>
        <begin position="120"/>
        <end position="147"/>
    </location>
</feature>
<sequence>MDFTTMDIATLTHSVTGKGVPYLEVFLKEYTSLFGGPVNPACPKCLTAYLTNYQNHFNAMQNTCDYKLHKKFENIPLQFGSPILVNNSNITNEYAEILLQQPNGLRFFAEIPSAGDPFDGSFMLADESPVPEEEKDESTSDLVGEVPLEGSDDIDIYYTDQP</sequence>
<comment type="caution">
    <text evidence="2">The sequence shown here is derived from an EMBL/GenBank/DDBJ whole genome shotgun (WGS) entry which is preliminary data.</text>
</comment>
<reference evidence="2 3" key="1">
    <citation type="submission" date="2013-09" db="EMBL/GenBank/DDBJ databases">
        <authorList>
            <person name="Zeng Z."/>
            <person name="Chen C."/>
        </authorList>
    </citation>
    <scope>NUCLEOTIDE SEQUENCE [LARGE SCALE GENOMIC DNA]</scope>
    <source>
        <strain evidence="2 3">WB 3.3-2</strain>
    </source>
</reference>
<dbReference type="OrthoDB" id="1363589at2"/>
<dbReference type="RefSeq" id="WP_020213964.1">
    <property type="nucleotide sequence ID" value="NZ_JRLX01000017.1"/>
</dbReference>
<dbReference type="Proteomes" id="UP000030152">
    <property type="component" value="Unassembled WGS sequence"/>
</dbReference>
<dbReference type="AlphaFoldDB" id="A0A0A2M0E5"/>
<evidence type="ECO:0000313" key="2">
    <source>
        <dbReference type="EMBL" id="KGO85714.1"/>
    </source>
</evidence>
<evidence type="ECO:0000313" key="3">
    <source>
        <dbReference type="Proteomes" id="UP000030152"/>
    </source>
</evidence>